<dbReference type="InterPro" id="IPR042099">
    <property type="entry name" value="ANL_N_sf"/>
</dbReference>
<dbReference type="Proteomes" id="UP000655287">
    <property type="component" value="Unassembled WGS sequence"/>
</dbReference>
<organism evidence="5 6">
    <name type="scientific">Sphaerisporangium rufum</name>
    <dbReference type="NCBI Taxonomy" id="1381558"/>
    <lineage>
        <taxon>Bacteria</taxon>
        <taxon>Bacillati</taxon>
        <taxon>Actinomycetota</taxon>
        <taxon>Actinomycetes</taxon>
        <taxon>Streptosporangiales</taxon>
        <taxon>Streptosporangiaceae</taxon>
        <taxon>Sphaerisporangium</taxon>
    </lineage>
</organism>
<dbReference type="EMBL" id="BOOU01000003">
    <property type="protein sequence ID" value="GII75274.1"/>
    <property type="molecule type" value="Genomic_DNA"/>
</dbReference>
<gene>
    <name evidence="5" type="ORF">Sru01_02560</name>
</gene>
<dbReference type="AlphaFoldDB" id="A0A919QWA3"/>
<dbReference type="RefSeq" id="WP_203981936.1">
    <property type="nucleotide sequence ID" value="NZ_BOOU01000003.1"/>
</dbReference>
<reference evidence="5" key="1">
    <citation type="submission" date="2021-01" db="EMBL/GenBank/DDBJ databases">
        <title>Whole genome shotgun sequence of Sphaerisporangium rufum NBRC 109079.</title>
        <authorList>
            <person name="Komaki H."/>
            <person name="Tamura T."/>
        </authorList>
    </citation>
    <scope>NUCLEOTIDE SEQUENCE</scope>
    <source>
        <strain evidence="5">NBRC 109079</strain>
    </source>
</reference>
<evidence type="ECO:0000256" key="2">
    <source>
        <dbReference type="ARBA" id="ARBA00022598"/>
    </source>
</evidence>
<accession>A0A919QWA3</accession>
<comment type="caution">
    <text evidence="5">The sequence shown here is derived from an EMBL/GenBank/DDBJ whole genome shotgun (WGS) entry which is preliminary data.</text>
</comment>
<keyword evidence="2" id="KW-0436">Ligase</keyword>
<dbReference type="PANTHER" id="PTHR43201:SF5">
    <property type="entry name" value="MEDIUM-CHAIN ACYL-COA LIGASE ACSF2, MITOCHONDRIAL"/>
    <property type="match status" value="1"/>
</dbReference>
<evidence type="ECO:0000313" key="5">
    <source>
        <dbReference type="EMBL" id="GII75274.1"/>
    </source>
</evidence>
<evidence type="ECO:0000256" key="1">
    <source>
        <dbReference type="ARBA" id="ARBA00006432"/>
    </source>
</evidence>
<dbReference type="Gene3D" id="3.30.300.30">
    <property type="match status" value="1"/>
</dbReference>
<dbReference type="Gene3D" id="3.40.50.12780">
    <property type="entry name" value="N-terminal domain of ligase-like"/>
    <property type="match status" value="1"/>
</dbReference>
<name>A0A919QWA3_9ACTN</name>
<sequence length="559" mass="59654">MGLHPAERVERYTSAGWWRDDTVDRLLRDRVAERPADVAVADPPNRPGLLDGAARRLTWAELDAEVDRLAAVLLAAGAGQGDVVAVQLPNGVELVAAFLAVARIGAVVTPLPVQYREHELAQVVTAAGVRVLVTGERLGDRQNAEIVRRLEVPDPPAVLAFGDPAGDLATATGDAAALRAHLKGLVTDPNDPVTICWTSGTEATPKGVPRCHYDWFAVEATTTAAPGLTGDDVVLNPFPMVNMAGIGGILLPWLRTGFRLVQHHPFDLNIFLGQIAAERVTYTLAPPALLTMLLHRPEMTERYDLSSLTRIGSGSAPLPPSMVKGWQERHGVAIINFFGSNEGIALLSDPAAMPDPEERARFFPRPGVPGRDWPGTLAATRVRLVDPVTGAEITEPGRPGELRLAGPTVFAGYLPGTAGADPFDADGYLVTGDVFEFAGPRGDYLRYVDRTADLVIRGGTNISAAELEALLDGHPAIVEVAVVGYPDEVLGERVCAVVVPRDEIDLASVVAFLREKGIASYKLPERLEIVEALPRNPLGKVLKRELRAGRGPAEPAGPG</sequence>
<comment type="similarity">
    <text evidence="1">Belongs to the ATP-dependent AMP-binding enzyme family.</text>
</comment>
<proteinExistence type="inferred from homology"/>
<evidence type="ECO:0000259" key="4">
    <source>
        <dbReference type="Pfam" id="PF13193"/>
    </source>
</evidence>
<evidence type="ECO:0000313" key="6">
    <source>
        <dbReference type="Proteomes" id="UP000655287"/>
    </source>
</evidence>
<dbReference type="InterPro" id="IPR025110">
    <property type="entry name" value="AMP-bd_C"/>
</dbReference>
<evidence type="ECO:0000259" key="3">
    <source>
        <dbReference type="Pfam" id="PF00501"/>
    </source>
</evidence>
<feature type="domain" description="AMP-binding enzyme C-terminal" evidence="4">
    <location>
        <begin position="466"/>
        <end position="540"/>
    </location>
</feature>
<dbReference type="InterPro" id="IPR045851">
    <property type="entry name" value="AMP-bd_C_sf"/>
</dbReference>
<dbReference type="GO" id="GO:0031956">
    <property type="term" value="F:medium-chain fatty acid-CoA ligase activity"/>
    <property type="evidence" value="ECO:0007669"/>
    <property type="project" value="TreeGrafter"/>
</dbReference>
<dbReference type="PANTHER" id="PTHR43201">
    <property type="entry name" value="ACYL-COA SYNTHETASE"/>
    <property type="match status" value="1"/>
</dbReference>
<dbReference type="InterPro" id="IPR000873">
    <property type="entry name" value="AMP-dep_synth/lig_dom"/>
</dbReference>
<feature type="domain" description="AMP-dependent synthetase/ligase" evidence="3">
    <location>
        <begin position="39"/>
        <end position="414"/>
    </location>
</feature>
<dbReference type="Pfam" id="PF00501">
    <property type="entry name" value="AMP-binding"/>
    <property type="match status" value="1"/>
</dbReference>
<dbReference type="Pfam" id="PF13193">
    <property type="entry name" value="AMP-binding_C"/>
    <property type="match status" value="1"/>
</dbReference>
<protein>
    <submittedName>
        <fullName evidence="5">AMP-dependent acyl-CoA synthetase</fullName>
    </submittedName>
</protein>
<dbReference type="GO" id="GO:0006631">
    <property type="term" value="P:fatty acid metabolic process"/>
    <property type="evidence" value="ECO:0007669"/>
    <property type="project" value="TreeGrafter"/>
</dbReference>
<dbReference type="SUPFAM" id="SSF56801">
    <property type="entry name" value="Acetyl-CoA synthetase-like"/>
    <property type="match status" value="1"/>
</dbReference>
<keyword evidence="6" id="KW-1185">Reference proteome</keyword>